<dbReference type="Gene3D" id="3.40.190.10">
    <property type="entry name" value="Periplasmic binding protein-like II"/>
    <property type="match status" value="1"/>
</dbReference>
<keyword evidence="4" id="KW-1185">Reference proteome</keyword>
<dbReference type="Pfam" id="PF12010">
    <property type="entry name" value="DUF3502"/>
    <property type="match status" value="1"/>
</dbReference>
<accession>A0ABM9CBX4</accession>
<dbReference type="Pfam" id="PF01547">
    <property type="entry name" value="SBP_bac_1"/>
    <property type="match status" value="1"/>
</dbReference>
<keyword evidence="1" id="KW-0732">Signal</keyword>
<dbReference type="RefSeq" id="WP_236334585.1">
    <property type="nucleotide sequence ID" value="NZ_CAKMMG010000003.1"/>
</dbReference>
<feature type="signal peptide" evidence="1">
    <location>
        <begin position="1"/>
        <end position="24"/>
    </location>
</feature>
<dbReference type="InterPro" id="IPR050490">
    <property type="entry name" value="Bact_solute-bd_prot1"/>
</dbReference>
<dbReference type="PROSITE" id="PS51257">
    <property type="entry name" value="PROKAR_LIPOPROTEIN"/>
    <property type="match status" value="1"/>
</dbReference>
<dbReference type="SUPFAM" id="SSF53850">
    <property type="entry name" value="Periplasmic binding protein-like II"/>
    <property type="match status" value="1"/>
</dbReference>
<dbReference type="EMBL" id="CAKMMG010000003">
    <property type="protein sequence ID" value="CAH1208388.1"/>
    <property type="molecule type" value="Genomic_DNA"/>
</dbReference>
<protein>
    <recommendedName>
        <fullName evidence="2">DUF3502 domain-containing protein</fullName>
    </recommendedName>
</protein>
<dbReference type="Proteomes" id="UP000838324">
    <property type="component" value="Unassembled WGS sequence"/>
</dbReference>
<reference evidence="3" key="1">
    <citation type="submission" date="2022-01" db="EMBL/GenBank/DDBJ databases">
        <authorList>
            <person name="Criscuolo A."/>
        </authorList>
    </citation>
    <scope>NUCLEOTIDE SEQUENCE</scope>
    <source>
        <strain evidence="3">CIP111892</strain>
    </source>
</reference>
<feature type="chain" id="PRO_5046844165" description="DUF3502 domain-containing protein" evidence="1">
    <location>
        <begin position="25"/>
        <end position="528"/>
    </location>
</feature>
<feature type="domain" description="DUF3502" evidence="2">
    <location>
        <begin position="455"/>
        <end position="523"/>
    </location>
</feature>
<organism evidence="3 4">
    <name type="scientific">Paenibacillus auburnensis</name>
    <dbReference type="NCBI Taxonomy" id="2905649"/>
    <lineage>
        <taxon>Bacteria</taxon>
        <taxon>Bacillati</taxon>
        <taxon>Bacillota</taxon>
        <taxon>Bacilli</taxon>
        <taxon>Bacillales</taxon>
        <taxon>Paenibacillaceae</taxon>
        <taxon>Paenibacillus</taxon>
    </lineage>
</organism>
<dbReference type="InterPro" id="IPR022627">
    <property type="entry name" value="DUF3502"/>
</dbReference>
<dbReference type="PANTHER" id="PTHR43649:SF17">
    <property type="entry name" value="ABC TRANSPORTER SOLUTE BINDING PROTEIN-SUGAR TRANSPORT"/>
    <property type="match status" value="1"/>
</dbReference>
<evidence type="ECO:0000313" key="3">
    <source>
        <dbReference type="EMBL" id="CAH1208388.1"/>
    </source>
</evidence>
<evidence type="ECO:0000259" key="2">
    <source>
        <dbReference type="Pfam" id="PF12010"/>
    </source>
</evidence>
<gene>
    <name evidence="3" type="ORF">PAECIP111892_03100</name>
</gene>
<comment type="caution">
    <text evidence="3">The sequence shown here is derived from an EMBL/GenBank/DDBJ whole genome shotgun (WGS) entry which is preliminary data.</text>
</comment>
<name>A0ABM9CBX4_9BACL</name>
<dbReference type="PANTHER" id="PTHR43649">
    <property type="entry name" value="ARABINOSE-BINDING PROTEIN-RELATED"/>
    <property type="match status" value="1"/>
</dbReference>
<proteinExistence type="predicted"/>
<sequence length="528" mass="59310">MNQNVKKLMILQVILITLTVLSSACDHSTNKSSLSDSERNTLTEPDHSSKVTLQMYLIGEAPQGMPEVLRELNKKLLNDINATIDLHYIGWGDLRSKYSLILAAGQDVDIIYASNWNYYVQEASKNAFLPLSEELIKRYLPRHNAKMDPAGWKEAEINGEIYMIPTSTPEKMASVFVIRKDLREKYGIPPITRLSELGPYLKAIKQNEPGMVPMNIDAEYDLAFPYIYIMNDKIAFPGGTIESGNPSDQGITFNYNDPSGKLYSMIEEPFLSVQKYAAGIMKDWYDKGYINKNPYANNVPSQNNFCAGKTGVAFGNSNNIEPMIEECESKGIDVDIISVTDENGKIPMSSWLINGLAIAAGSRNAERALQAIDLIMEDPSYVYLTYYGIEGKHYVLTSDDKIALPEGVTPETNAYPLDRSGFWFVNKEYLKPMASWPEAYVKHLDNIKDNFITTPYTSFSFNPEHVKSEISSLSKVSAQYARPIYIGAVDNIDQAFEHLKLKLQAAGIEKVKKEVQKQAAVFLDKKNK</sequence>
<evidence type="ECO:0000256" key="1">
    <source>
        <dbReference type="SAM" id="SignalP"/>
    </source>
</evidence>
<evidence type="ECO:0000313" key="4">
    <source>
        <dbReference type="Proteomes" id="UP000838324"/>
    </source>
</evidence>
<dbReference type="InterPro" id="IPR006059">
    <property type="entry name" value="SBP"/>
</dbReference>